<gene>
    <name evidence="7" type="ORF">Theth_1590</name>
</gene>
<dbReference type="PATRIC" id="fig|688269.3.peg.1639"/>
<evidence type="ECO:0000256" key="2">
    <source>
        <dbReference type="ARBA" id="ARBA00022448"/>
    </source>
</evidence>
<dbReference type="RefSeq" id="WP_013932855.1">
    <property type="nucleotide sequence ID" value="NC_015707.1"/>
</dbReference>
<feature type="transmembrane region" description="Helical" evidence="6">
    <location>
        <begin position="128"/>
        <end position="149"/>
    </location>
</feature>
<reference evidence="7 8" key="1">
    <citation type="submission" date="2010-11" db="EMBL/GenBank/DDBJ databases">
        <title>The complete genome of Thermotoga thermarum DSM 5069.</title>
        <authorList>
            <consortium name="US DOE Joint Genome Institute (JGI-PGF)"/>
            <person name="Lucas S."/>
            <person name="Copeland A."/>
            <person name="Lapidus A."/>
            <person name="Bruce D."/>
            <person name="Goodwin L."/>
            <person name="Pitluck S."/>
            <person name="Kyrpides N."/>
            <person name="Mavromatis K."/>
            <person name="Ivanova N."/>
            <person name="Zeytun A."/>
            <person name="Brettin T."/>
            <person name="Detter J.C."/>
            <person name="Tapia R."/>
            <person name="Han C."/>
            <person name="Land M."/>
            <person name="Hauser L."/>
            <person name="Markowitz V."/>
            <person name="Cheng J.-F."/>
            <person name="Hugenholtz P."/>
            <person name="Woyke T."/>
            <person name="Wu D."/>
            <person name="Spring S."/>
            <person name="Schroeder M."/>
            <person name="Brambilla E."/>
            <person name="Klenk H.-P."/>
            <person name="Eisen J.A."/>
        </authorList>
    </citation>
    <scope>NUCLEOTIDE SEQUENCE [LARGE SCALE GENOMIC DNA]</scope>
    <source>
        <strain evidence="7 8">DSM 5069</strain>
    </source>
</reference>
<dbReference type="KEGG" id="tta:Theth_1590"/>
<proteinExistence type="predicted"/>
<dbReference type="PANTHER" id="PTHR11101">
    <property type="entry name" value="PHOSPHATE TRANSPORTER"/>
    <property type="match status" value="1"/>
</dbReference>
<evidence type="ECO:0000313" key="8">
    <source>
        <dbReference type="Proteomes" id="UP000006804"/>
    </source>
</evidence>
<dbReference type="STRING" id="688269.Theth_1590"/>
<dbReference type="Pfam" id="PF01384">
    <property type="entry name" value="PHO4"/>
    <property type="match status" value="1"/>
</dbReference>
<dbReference type="GO" id="GO:0016020">
    <property type="term" value="C:membrane"/>
    <property type="evidence" value="ECO:0007669"/>
    <property type="project" value="UniProtKB-SubCell"/>
</dbReference>
<evidence type="ECO:0000256" key="1">
    <source>
        <dbReference type="ARBA" id="ARBA00004141"/>
    </source>
</evidence>
<dbReference type="GO" id="GO:0005315">
    <property type="term" value="F:phosphate transmembrane transporter activity"/>
    <property type="evidence" value="ECO:0007669"/>
    <property type="project" value="InterPro"/>
</dbReference>
<keyword evidence="5 6" id="KW-0472">Membrane</keyword>
<dbReference type="HOGENOM" id="CLU_015355_0_0_0"/>
<feature type="transmembrane region" description="Helical" evidence="6">
    <location>
        <begin position="239"/>
        <end position="265"/>
    </location>
</feature>
<accession>F7YVI8</accession>
<feature type="transmembrane region" description="Helical" evidence="6">
    <location>
        <begin position="199"/>
        <end position="218"/>
    </location>
</feature>
<keyword evidence="2" id="KW-0813">Transport</keyword>
<feature type="transmembrane region" description="Helical" evidence="6">
    <location>
        <begin position="161"/>
        <end position="179"/>
    </location>
</feature>
<comment type="subcellular location">
    <subcellularLocation>
        <location evidence="1">Membrane</location>
        <topology evidence="1">Multi-pass membrane protein</topology>
    </subcellularLocation>
</comment>
<dbReference type="GO" id="GO:0035435">
    <property type="term" value="P:phosphate ion transmembrane transport"/>
    <property type="evidence" value="ECO:0007669"/>
    <property type="project" value="TreeGrafter"/>
</dbReference>
<evidence type="ECO:0000256" key="6">
    <source>
        <dbReference type="SAM" id="Phobius"/>
    </source>
</evidence>
<evidence type="ECO:0000256" key="5">
    <source>
        <dbReference type="ARBA" id="ARBA00023136"/>
    </source>
</evidence>
<dbReference type="EMBL" id="CP002351">
    <property type="protein sequence ID" value="AEH51643.1"/>
    <property type="molecule type" value="Genomic_DNA"/>
</dbReference>
<feature type="transmembrane region" description="Helical" evidence="6">
    <location>
        <begin position="73"/>
        <end position="92"/>
    </location>
</feature>
<dbReference type="PANTHER" id="PTHR11101:SF80">
    <property type="entry name" value="PHOSPHATE TRANSPORTER"/>
    <property type="match status" value="1"/>
</dbReference>
<dbReference type="OrthoDB" id="19855at2"/>
<organism evidence="7 8">
    <name type="scientific">Pseudothermotoga thermarum DSM 5069</name>
    <dbReference type="NCBI Taxonomy" id="688269"/>
    <lineage>
        <taxon>Bacteria</taxon>
        <taxon>Thermotogati</taxon>
        <taxon>Thermotogota</taxon>
        <taxon>Thermotogae</taxon>
        <taxon>Thermotogales</taxon>
        <taxon>Thermotogaceae</taxon>
        <taxon>Pseudothermotoga</taxon>
    </lineage>
</organism>
<dbReference type="Proteomes" id="UP000006804">
    <property type="component" value="Chromosome"/>
</dbReference>
<evidence type="ECO:0000256" key="4">
    <source>
        <dbReference type="ARBA" id="ARBA00022989"/>
    </source>
</evidence>
<protein>
    <submittedName>
        <fullName evidence="7">Phosphate transporter</fullName>
    </submittedName>
</protein>
<keyword evidence="8" id="KW-1185">Reference proteome</keyword>
<evidence type="ECO:0000256" key="3">
    <source>
        <dbReference type="ARBA" id="ARBA00022692"/>
    </source>
</evidence>
<dbReference type="InterPro" id="IPR001204">
    <property type="entry name" value="Phos_transporter"/>
</dbReference>
<sequence length="321" mass="33834" precursor="true">MTLAILYLLPAIFFGWSLGASAPAASFGPSIGSGMISYRKAVVVGSIFIVIGAVVGGAPGLKNIGTLANFSTLDAACALFAGAVVVTTMTWLKLPASVSQAILGGIIGISVKNQGFLSFNWFSLIKFFAAWILTPLAAMLVAYLIYVFLSEIFRKIKKVQYQDLTIRILTWVAGIYGVYSLGANNVANVTGVFVGNLLTIPQAALLGGLSIAFGFLTFSKRVMMTVGKGIIELDHFSSMIAILGQAFTVWIFSLVGIPISATQAIVGSVIGAGYAKGERLSNPKLVYKIVAGWTQVPAAAGLIAYTLKSVIEAIFQLTQTL</sequence>
<name>F7YVI8_9THEM</name>
<feature type="transmembrane region" description="Helical" evidence="6">
    <location>
        <begin position="42"/>
        <end position="61"/>
    </location>
</feature>
<dbReference type="AlphaFoldDB" id="F7YVI8"/>
<dbReference type="eggNOG" id="COG0306">
    <property type="taxonomic scope" value="Bacteria"/>
</dbReference>
<feature type="transmembrane region" description="Helical" evidence="6">
    <location>
        <begin position="285"/>
        <end position="307"/>
    </location>
</feature>
<evidence type="ECO:0000313" key="7">
    <source>
        <dbReference type="EMBL" id="AEH51643.1"/>
    </source>
</evidence>
<keyword evidence="3 6" id="KW-0812">Transmembrane</keyword>
<keyword evidence="4 6" id="KW-1133">Transmembrane helix</keyword>